<sequence>MLCNTWILVTTNYLALYHISWEI</sequence>
<proteinExistence type="predicted"/>
<dbReference type="EMBL" id="GBRH01269735">
    <property type="protein sequence ID" value="JAD28160.1"/>
    <property type="molecule type" value="Transcribed_RNA"/>
</dbReference>
<reference evidence="1" key="1">
    <citation type="submission" date="2014-09" db="EMBL/GenBank/DDBJ databases">
        <authorList>
            <person name="Magalhaes I.L.F."/>
            <person name="Oliveira U."/>
            <person name="Santos F.R."/>
            <person name="Vidigal T.H.D.A."/>
            <person name="Brescovit A.D."/>
            <person name="Santos A.J."/>
        </authorList>
    </citation>
    <scope>NUCLEOTIDE SEQUENCE</scope>
    <source>
        <tissue evidence="1">Shoot tissue taken approximately 20 cm above the soil surface</tissue>
    </source>
</reference>
<organism evidence="1">
    <name type="scientific">Arundo donax</name>
    <name type="common">Giant reed</name>
    <name type="synonym">Donax arundinaceus</name>
    <dbReference type="NCBI Taxonomy" id="35708"/>
    <lineage>
        <taxon>Eukaryota</taxon>
        <taxon>Viridiplantae</taxon>
        <taxon>Streptophyta</taxon>
        <taxon>Embryophyta</taxon>
        <taxon>Tracheophyta</taxon>
        <taxon>Spermatophyta</taxon>
        <taxon>Magnoliopsida</taxon>
        <taxon>Liliopsida</taxon>
        <taxon>Poales</taxon>
        <taxon>Poaceae</taxon>
        <taxon>PACMAD clade</taxon>
        <taxon>Arundinoideae</taxon>
        <taxon>Arundineae</taxon>
        <taxon>Arundo</taxon>
    </lineage>
</organism>
<evidence type="ECO:0000313" key="1">
    <source>
        <dbReference type="EMBL" id="JAD28160.1"/>
    </source>
</evidence>
<accession>A0A0A8YUL2</accession>
<dbReference type="AlphaFoldDB" id="A0A0A8YUL2"/>
<name>A0A0A8YUL2_ARUDO</name>
<reference evidence="1" key="2">
    <citation type="journal article" date="2015" name="Data Brief">
        <title>Shoot transcriptome of the giant reed, Arundo donax.</title>
        <authorList>
            <person name="Barrero R.A."/>
            <person name="Guerrero F.D."/>
            <person name="Moolhuijzen P."/>
            <person name="Goolsby J.A."/>
            <person name="Tidwell J."/>
            <person name="Bellgard S.E."/>
            <person name="Bellgard M.I."/>
        </authorList>
    </citation>
    <scope>NUCLEOTIDE SEQUENCE</scope>
    <source>
        <tissue evidence="1">Shoot tissue taken approximately 20 cm above the soil surface</tissue>
    </source>
</reference>
<protein>
    <submittedName>
        <fullName evidence="1">Uncharacterized protein</fullName>
    </submittedName>
</protein>